<reference evidence="1" key="1">
    <citation type="journal article" date="2020" name="Stud. Mycol.">
        <title>101 Dothideomycetes genomes: a test case for predicting lifestyles and emergence of pathogens.</title>
        <authorList>
            <person name="Haridas S."/>
            <person name="Albert R."/>
            <person name="Binder M."/>
            <person name="Bloem J."/>
            <person name="Labutti K."/>
            <person name="Salamov A."/>
            <person name="Andreopoulos B."/>
            <person name="Baker S."/>
            <person name="Barry K."/>
            <person name="Bills G."/>
            <person name="Bluhm B."/>
            <person name="Cannon C."/>
            <person name="Castanera R."/>
            <person name="Culley D."/>
            <person name="Daum C."/>
            <person name="Ezra D."/>
            <person name="Gonzalez J."/>
            <person name="Henrissat B."/>
            <person name="Kuo A."/>
            <person name="Liang C."/>
            <person name="Lipzen A."/>
            <person name="Lutzoni F."/>
            <person name="Magnuson J."/>
            <person name="Mondo S."/>
            <person name="Nolan M."/>
            <person name="Ohm R."/>
            <person name="Pangilinan J."/>
            <person name="Park H.-J."/>
            <person name="Ramirez L."/>
            <person name="Alfaro M."/>
            <person name="Sun H."/>
            <person name="Tritt A."/>
            <person name="Yoshinaga Y."/>
            <person name="Zwiers L.-H."/>
            <person name="Turgeon B."/>
            <person name="Goodwin S."/>
            <person name="Spatafora J."/>
            <person name="Crous P."/>
            <person name="Grigoriev I."/>
        </authorList>
    </citation>
    <scope>NUCLEOTIDE SEQUENCE</scope>
    <source>
        <strain evidence="1">CBS 125425</strain>
    </source>
</reference>
<comment type="caution">
    <text evidence="1">The sequence shown here is derived from an EMBL/GenBank/DDBJ whole genome shotgun (WGS) entry which is preliminary data.</text>
</comment>
<organism evidence="1 2">
    <name type="scientific">Polyplosphaeria fusca</name>
    <dbReference type="NCBI Taxonomy" id="682080"/>
    <lineage>
        <taxon>Eukaryota</taxon>
        <taxon>Fungi</taxon>
        <taxon>Dikarya</taxon>
        <taxon>Ascomycota</taxon>
        <taxon>Pezizomycotina</taxon>
        <taxon>Dothideomycetes</taxon>
        <taxon>Pleosporomycetidae</taxon>
        <taxon>Pleosporales</taxon>
        <taxon>Tetraplosphaeriaceae</taxon>
        <taxon>Polyplosphaeria</taxon>
    </lineage>
</organism>
<evidence type="ECO:0000313" key="2">
    <source>
        <dbReference type="Proteomes" id="UP000799444"/>
    </source>
</evidence>
<dbReference type="AlphaFoldDB" id="A0A9P4QKT5"/>
<proteinExistence type="predicted"/>
<name>A0A9P4QKT5_9PLEO</name>
<gene>
    <name evidence="1" type="ORF">EJ04DRAFT_517333</name>
</gene>
<dbReference type="EMBL" id="ML996340">
    <property type="protein sequence ID" value="KAF2727313.1"/>
    <property type="molecule type" value="Genomic_DNA"/>
</dbReference>
<accession>A0A9P4QKT5</accession>
<dbReference type="Proteomes" id="UP000799444">
    <property type="component" value="Unassembled WGS sequence"/>
</dbReference>
<keyword evidence="2" id="KW-1185">Reference proteome</keyword>
<sequence>MCLGHGVLRKHKDVRGLERVFCSIGGGVNGESGGLEGDVIDVAEATEVNVVGCRITSPCCTTAVSEASYGFDAGRNR</sequence>
<protein>
    <submittedName>
        <fullName evidence="1">Uncharacterized protein</fullName>
    </submittedName>
</protein>
<evidence type="ECO:0000313" key="1">
    <source>
        <dbReference type="EMBL" id="KAF2727313.1"/>
    </source>
</evidence>